<dbReference type="PANTHER" id="PTHR48061:SF50">
    <property type="entry name" value="LEUCINE-RICH REPEAT-CONTAINING N-TERMINAL PLANT-TYPE DOMAIN-CONTAINING PROTEIN"/>
    <property type="match status" value="1"/>
</dbReference>
<evidence type="ECO:0000256" key="7">
    <source>
        <dbReference type="ARBA" id="ARBA00022737"/>
    </source>
</evidence>
<evidence type="ECO:0000256" key="11">
    <source>
        <dbReference type="ARBA" id="ARBA00023180"/>
    </source>
</evidence>
<evidence type="ECO:0000256" key="2">
    <source>
        <dbReference type="ARBA" id="ARBA00009592"/>
    </source>
</evidence>
<dbReference type="EMBL" id="QZWG01000011">
    <property type="protein sequence ID" value="RZB82383.1"/>
    <property type="molecule type" value="Genomic_DNA"/>
</dbReference>
<comment type="similarity">
    <text evidence="2">Belongs to the RLP family.</text>
</comment>
<dbReference type="InterPro" id="IPR003591">
    <property type="entry name" value="Leu-rich_rpt_typical-subtyp"/>
</dbReference>
<dbReference type="FunFam" id="3.80.10.10:FF:000041">
    <property type="entry name" value="LRR receptor-like serine/threonine-protein kinase ERECTA"/>
    <property type="match status" value="1"/>
</dbReference>
<dbReference type="InterPro" id="IPR001611">
    <property type="entry name" value="Leu-rich_rpt"/>
</dbReference>
<dbReference type="Proteomes" id="UP000289340">
    <property type="component" value="Chromosome 11"/>
</dbReference>
<organism evidence="14 15">
    <name type="scientific">Glycine soja</name>
    <name type="common">Wild soybean</name>
    <dbReference type="NCBI Taxonomy" id="3848"/>
    <lineage>
        <taxon>Eukaryota</taxon>
        <taxon>Viridiplantae</taxon>
        <taxon>Streptophyta</taxon>
        <taxon>Embryophyta</taxon>
        <taxon>Tracheophyta</taxon>
        <taxon>Spermatophyta</taxon>
        <taxon>Magnoliopsida</taxon>
        <taxon>eudicotyledons</taxon>
        <taxon>Gunneridae</taxon>
        <taxon>Pentapetalae</taxon>
        <taxon>rosids</taxon>
        <taxon>fabids</taxon>
        <taxon>Fabales</taxon>
        <taxon>Fabaceae</taxon>
        <taxon>Papilionoideae</taxon>
        <taxon>50 kb inversion clade</taxon>
        <taxon>NPAAA clade</taxon>
        <taxon>indigoferoid/millettioid clade</taxon>
        <taxon>Phaseoleae</taxon>
        <taxon>Glycine</taxon>
        <taxon>Glycine subgen. Soja</taxon>
    </lineage>
</organism>
<gene>
    <name evidence="14" type="ORF">D0Y65_031509</name>
</gene>
<dbReference type="GO" id="GO:0005886">
    <property type="term" value="C:plasma membrane"/>
    <property type="evidence" value="ECO:0007669"/>
    <property type="project" value="UniProtKB-SubCell"/>
</dbReference>
<feature type="domain" description="Leucine-rich repeat-containing N-terminal plant-type" evidence="13">
    <location>
        <begin position="28"/>
        <end position="76"/>
    </location>
</feature>
<dbReference type="Pfam" id="PF13855">
    <property type="entry name" value="LRR_8"/>
    <property type="match status" value="4"/>
</dbReference>
<evidence type="ECO:0000256" key="4">
    <source>
        <dbReference type="ARBA" id="ARBA00022614"/>
    </source>
</evidence>
<dbReference type="Pfam" id="PF00560">
    <property type="entry name" value="LRR_1"/>
    <property type="match status" value="3"/>
</dbReference>
<dbReference type="Pfam" id="PF13516">
    <property type="entry name" value="LRR_6"/>
    <property type="match status" value="1"/>
</dbReference>
<comment type="subcellular location">
    <subcellularLocation>
        <location evidence="1">Cell membrane</location>
        <topology evidence="1">Single-pass type I membrane protein</topology>
    </subcellularLocation>
</comment>
<dbReference type="FunFam" id="3.80.10.10:FF:000299">
    <property type="entry name" value="Piriformospora indica-insensitive protein 2"/>
    <property type="match status" value="1"/>
</dbReference>
<protein>
    <submittedName>
        <fullName evidence="14">Receptor-like protein 53</fullName>
    </submittedName>
</protein>
<dbReference type="InterPro" id="IPR013210">
    <property type="entry name" value="LRR_N_plant-typ"/>
</dbReference>
<keyword evidence="15" id="KW-1185">Reference proteome</keyword>
<dbReference type="Pfam" id="PF08263">
    <property type="entry name" value="LRRNT_2"/>
    <property type="match status" value="1"/>
</dbReference>
<dbReference type="InterPro" id="IPR032675">
    <property type="entry name" value="LRR_dom_sf"/>
</dbReference>
<comment type="caution">
    <text evidence="14">The sequence shown here is derived from an EMBL/GenBank/DDBJ whole genome shotgun (WGS) entry which is preliminary data.</text>
</comment>
<accession>A0A445I8J8</accession>
<evidence type="ECO:0000256" key="3">
    <source>
        <dbReference type="ARBA" id="ARBA00022475"/>
    </source>
</evidence>
<evidence type="ECO:0000256" key="8">
    <source>
        <dbReference type="ARBA" id="ARBA00022989"/>
    </source>
</evidence>
<evidence type="ECO:0000313" key="15">
    <source>
        <dbReference type="Proteomes" id="UP000289340"/>
    </source>
</evidence>
<keyword evidence="8" id="KW-1133">Transmembrane helix</keyword>
<evidence type="ECO:0000256" key="5">
    <source>
        <dbReference type="ARBA" id="ARBA00022692"/>
    </source>
</evidence>
<dbReference type="InterPro" id="IPR046956">
    <property type="entry name" value="RLP23-like"/>
</dbReference>
<keyword evidence="4" id="KW-0433">Leucine-rich repeat</keyword>
<keyword evidence="6 12" id="KW-0732">Signal</keyword>
<dbReference type="AlphaFoldDB" id="A0A445I8J8"/>
<dbReference type="PROSITE" id="PS51450">
    <property type="entry name" value="LRR"/>
    <property type="match status" value="1"/>
</dbReference>
<feature type="chain" id="PRO_5019378532" evidence="12">
    <location>
        <begin position="25"/>
        <end position="758"/>
    </location>
</feature>
<feature type="signal peptide" evidence="12">
    <location>
        <begin position="1"/>
        <end position="24"/>
    </location>
</feature>
<dbReference type="SUPFAM" id="SSF52058">
    <property type="entry name" value="L domain-like"/>
    <property type="match status" value="3"/>
</dbReference>
<keyword evidence="3" id="KW-1003">Cell membrane</keyword>
<dbReference type="FunFam" id="3.80.10.10:FF:000095">
    <property type="entry name" value="LRR receptor-like serine/threonine-protein kinase GSO1"/>
    <property type="match status" value="1"/>
</dbReference>
<reference evidence="14 15" key="1">
    <citation type="submission" date="2018-09" db="EMBL/GenBank/DDBJ databases">
        <title>A high-quality reference genome of wild soybean provides a powerful tool to mine soybean genomes.</title>
        <authorList>
            <person name="Xie M."/>
            <person name="Chung C.Y.L."/>
            <person name="Li M.-W."/>
            <person name="Wong F.-L."/>
            <person name="Chan T.-F."/>
            <person name="Lam H.-M."/>
        </authorList>
    </citation>
    <scope>NUCLEOTIDE SEQUENCE [LARGE SCALE GENOMIC DNA]</scope>
    <source>
        <strain evidence="15">cv. W05</strain>
        <tissue evidence="14">Hypocotyl of etiolated seedlings</tissue>
    </source>
</reference>
<evidence type="ECO:0000256" key="1">
    <source>
        <dbReference type="ARBA" id="ARBA00004251"/>
    </source>
</evidence>
<dbReference type="SMART" id="SM00369">
    <property type="entry name" value="LRR_TYP"/>
    <property type="match status" value="13"/>
</dbReference>
<sequence length="758" mass="83906">MESWIWWFLLCWHLLILYFSPSHSLCHPHDSFALLQFKNSFAIKTSYHNYYCHPGYSKTTTWENGTDCCSWPGVTCHHISRHVTELDLTCSGLTGKIHPNSMLFHLSHLQSLNLAFNDFNQPQLSSLFGGFLSLTHLNLSGSNFEGEIPSQISHLSKLASLDFSIGQSLPRPLTHLTSLDLSSNFLNEGDLPSTLSNLQHLIHLDLSHNKLSGQIPDVFVGLTQLTTLSVLNNNLGGQIPSSLFGLTQLSDLDCSNNKLEGPLPNNITGFPSLTRLSLLGNLLNGTISSWCLSLPSLVDLVLSKNQFRGLPEHISANSSHSLQSLHLSYNKLQGNIPESIFSFLNLTLLDLSSNNLSGSVNFPLFSRLQNLDSLYLSQNDQLSLNFKSSVKHSFPSLRSLDLSSAGLTEFPKLSGKVPILKFLDLCNNKLKGSVKLNQELSYLDLSFNSITGGISSSICNASSINVLNLSHNKLTGIIPRCLANSSSLEVLDLQLNKLHGTLPSTFAKYCRLSTLDLNGNQLEGFLPESLSNCTSLEVLDLGNNQIKDVFPHWLRTLQELKVLVLRANKLYGPIASLKTKHGFPSLVIFYVSSNNFSGPIPKAYIKKFEAIKNVIQDAHWQYMEACLNTTNMYTDYVTITTKAITMTMAKIPKDFVSIDLSKNMFEGEIPNVIGKLHSLRGPNLSHNRLSGHIPKSIENLTKLESLDLSSNMLTGGIPTELSNLNFLEVLNLSHNHLGGKLESLSSLLLEFTQLAEYK</sequence>
<dbReference type="PRINTS" id="PR00019">
    <property type="entry name" value="LEURICHRPT"/>
</dbReference>
<keyword evidence="10 14" id="KW-0675">Receptor</keyword>
<evidence type="ECO:0000256" key="9">
    <source>
        <dbReference type="ARBA" id="ARBA00023136"/>
    </source>
</evidence>
<keyword evidence="11" id="KW-0325">Glycoprotein</keyword>
<proteinExistence type="inferred from homology"/>
<evidence type="ECO:0000256" key="12">
    <source>
        <dbReference type="SAM" id="SignalP"/>
    </source>
</evidence>
<keyword evidence="7" id="KW-0677">Repeat</keyword>
<keyword evidence="9" id="KW-0472">Membrane</keyword>
<name>A0A445I8J8_GLYSO</name>
<evidence type="ECO:0000259" key="13">
    <source>
        <dbReference type="Pfam" id="PF08263"/>
    </source>
</evidence>
<dbReference type="SMART" id="SM00365">
    <property type="entry name" value="LRR_SD22"/>
    <property type="match status" value="6"/>
</dbReference>
<keyword evidence="5" id="KW-0812">Transmembrane</keyword>
<evidence type="ECO:0000256" key="6">
    <source>
        <dbReference type="ARBA" id="ARBA00022729"/>
    </source>
</evidence>
<dbReference type="Gene3D" id="3.80.10.10">
    <property type="entry name" value="Ribonuclease Inhibitor"/>
    <property type="match status" value="4"/>
</dbReference>
<evidence type="ECO:0000256" key="10">
    <source>
        <dbReference type="ARBA" id="ARBA00023170"/>
    </source>
</evidence>
<evidence type="ECO:0000313" key="14">
    <source>
        <dbReference type="EMBL" id="RZB82383.1"/>
    </source>
</evidence>
<dbReference type="PANTHER" id="PTHR48061">
    <property type="entry name" value="LEUCINE-RICH REPEAT RECEPTOR PROTEIN KINASE EMS1-LIKE-RELATED"/>
    <property type="match status" value="1"/>
</dbReference>